<evidence type="ECO:0000256" key="1">
    <source>
        <dbReference type="SAM" id="MobiDB-lite"/>
    </source>
</evidence>
<dbReference type="RefSeq" id="WP_143311592.1">
    <property type="nucleotide sequence ID" value="NZ_FZMP01000024.1"/>
</dbReference>
<feature type="region of interest" description="Disordered" evidence="1">
    <location>
        <begin position="1"/>
        <end position="34"/>
    </location>
</feature>
<accession>A0A284VJR4</accession>
<dbReference type="EMBL" id="FZMP01000024">
    <property type="protein sequence ID" value="SNQ59447.1"/>
    <property type="molecule type" value="Genomic_DNA"/>
</dbReference>
<organism evidence="2 3">
    <name type="scientific">Candidatus Methanoperedens nitratireducens</name>
    <dbReference type="NCBI Taxonomy" id="1392998"/>
    <lineage>
        <taxon>Archaea</taxon>
        <taxon>Methanobacteriati</taxon>
        <taxon>Methanobacteriota</taxon>
        <taxon>Stenosarchaea group</taxon>
        <taxon>Methanomicrobia</taxon>
        <taxon>Methanosarcinales</taxon>
        <taxon>ANME-2 cluster</taxon>
        <taxon>Candidatus Methanoperedentaceae</taxon>
        <taxon>Candidatus Methanoperedens</taxon>
    </lineage>
</organism>
<gene>
    <name evidence="2" type="ORF">MNV_120014</name>
</gene>
<reference evidence="3" key="1">
    <citation type="submission" date="2017-06" db="EMBL/GenBank/DDBJ databases">
        <authorList>
            <person name="Cremers G."/>
        </authorList>
    </citation>
    <scope>NUCLEOTIDE SEQUENCE [LARGE SCALE GENOMIC DNA]</scope>
</reference>
<evidence type="ECO:0000313" key="2">
    <source>
        <dbReference type="EMBL" id="SNQ59447.1"/>
    </source>
</evidence>
<evidence type="ECO:0000313" key="3">
    <source>
        <dbReference type="Proteomes" id="UP000218615"/>
    </source>
</evidence>
<proteinExistence type="predicted"/>
<dbReference type="Proteomes" id="UP000218615">
    <property type="component" value="Unassembled WGS sequence"/>
</dbReference>
<keyword evidence="3" id="KW-1185">Reference proteome</keyword>
<sequence length="87" mass="9285">MQVSAVEFMNGRKKPSPPSKAGTTDSEVRIKRGGESPVDNVVVTGLHKGTCLIVDGNPLAPLSRDDEVRMRYVPAAARAVKLVKRAG</sequence>
<name>A0A284VJR4_9EURY</name>
<protein>
    <submittedName>
        <fullName evidence="2">Uncharacterized protein</fullName>
    </submittedName>
</protein>
<dbReference type="AlphaFoldDB" id="A0A284VJR4"/>